<gene>
    <name evidence="4" type="ORF">SSA02_13860</name>
</gene>
<keyword evidence="1" id="KW-0378">Hydrolase</keyword>
<dbReference type="RefSeq" id="WP_147093276.1">
    <property type="nucleotide sequence ID" value="NZ_BJVC01000002.1"/>
</dbReference>
<dbReference type="SUPFAM" id="SSF53474">
    <property type="entry name" value="alpha/beta-Hydrolases"/>
    <property type="match status" value="1"/>
</dbReference>
<dbReference type="InterPro" id="IPR050300">
    <property type="entry name" value="GDXG_lipolytic_enzyme"/>
</dbReference>
<keyword evidence="5" id="KW-1185">Reference proteome</keyword>
<evidence type="ECO:0000313" key="5">
    <source>
        <dbReference type="Proteomes" id="UP000321405"/>
    </source>
</evidence>
<organism evidence="4 5">
    <name type="scientific">Swaminathania salitolerans</name>
    <dbReference type="NCBI Taxonomy" id="182838"/>
    <lineage>
        <taxon>Bacteria</taxon>
        <taxon>Pseudomonadati</taxon>
        <taxon>Pseudomonadota</taxon>
        <taxon>Alphaproteobacteria</taxon>
        <taxon>Acetobacterales</taxon>
        <taxon>Acetobacteraceae</taxon>
        <taxon>Swaminathania</taxon>
    </lineage>
</organism>
<evidence type="ECO:0000256" key="2">
    <source>
        <dbReference type="SAM" id="MobiDB-lite"/>
    </source>
</evidence>
<dbReference type="PANTHER" id="PTHR48081:SF6">
    <property type="entry name" value="PEPTIDASE S9 PROLYL OLIGOPEPTIDASE CATALYTIC DOMAIN-CONTAINING PROTEIN"/>
    <property type="match status" value="1"/>
</dbReference>
<name>A0A511BQW7_9PROT</name>
<evidence type="ECO:0000259" key="3">
    <source>
        <dbReference type="Pfam" id="PF20434"/>
    </source>
</evidence>
<dbReference type="OrthoDB" id="9771666at2"/>
<dbReference type="InterPro" id="IPR049492">
    <property type="entry name" value="BD-FAE-like_dom"/>
</dbReference>
<sequence>MGVKERASCRYPVSPVPFRSFRKRRFLVRLPWFALLLLLVSCIRPDASAGPVCVALWPDTPPAPWRWGGDGPSAPEKRGRSGALSRIAIPRIEIFRPPHPNGAAVIVAAGGGYHRIAMGREAYPAMRWLTARGITVYVLVYRLPPEGWLEGPRAPLDDARRALEIVLQRAQGDGIDPARIGLLGFSAGAHLMGMLATGWRGSDTLAGSPSGAVSPVPHASLAGVALIYPVITLEKPYDRTATRRALVGRKPDPSLARAWSVQTHVGKGYPPVFLVQADDDRIASPANAALMARRCVRAGGAVTYVSLPAGGHGFGMGRAGTPSEDWTARYALWLRQIGLLEPPYGEARDAASSGPGRSSGGPGRGDHVSRAQPRGRG</sequence>
<feature type="domain" description="BD-FAE-like" evidence="3">
    <location>
        <begin position="95"/>
        <end position="291"/>
    </location>
</feature>
<reference evidence="4 5" key="1">
    <citation type="submission" date="2019-07" db="EMBL/GenBank/DDBJ databases">
        <title>Whole genome shotgun sequence of Swaminathania salitolerans NBRC 104436.</title>
        <authorList>
            <person name="Hosoyama A."/>
            <person name="Uohara A."/>
            <person name="Ohji S."/>
            <person name="Ichikawa N."/>
        </authorList>
    </citation>
    <scope>NUCLEOTIDE SEQUENCE [LARGE SCALE GENOMIC DNA]</scope>
    <source>
        <strain evidence="4 5">NBRC 104436</strain>
    </source>
</reference>
<dbReference type="InterPro" id="IPR029058">
    <property type="entry name" value="AB_hydrolase_fold"/>
</dbReference>
<dbReference type="GO" id="GO:0016787">
    <property type="term" value="F:hydrolase activity"/>
    <property type="evidence" value="ECO:0007669"/>
    <property type="project" value="UniProtKB-KW"/>
</dbReference>
<evidence type="ECO:0000256" key="1">
    <source>
        <dbReference type="ARBA" id="ARBA00022801"/>
    </source>
</evidence>
<dbReference type="Proteomes" id="UP000321405">
    <property type="component" value="Unassembled WGS sequence"/>
</dbReference>
<accession>A0A511BQW7</accession>
<dbReference type="AlphaFoldDB" id="A0A511BQW7"/>
<proteinExistence type="predicted"/>
<comment type="caution">
    <text evidence="4">The sequence shown here is derived from an EMBL/GenBank/DDBJ whole genome shotgun (WGS) entry which is preliminary data.</text>
</comment>
<dbReference type="Pfam" id="PF20434">
    <property type="entry name" value="BD-FAE"/>
    <property type="match status" value="1"/>
</dbReference>
<feature type="region of interest" description="Disordered" evidence="2">
    <location>
        <begin position="345"/>
        <end position="377"/>
    </location>
</feature>
<protein>
    <recommendedName>
        <fullName evidence="3">BD-FAE-like domain-containing protein</fullName>
    </recommendedName>
</protein>
<dbReference type="Gene3D" id="3.40.50.1820">
    <property type="entry name" value="alpha/beta hydrolase"/>
    <property type="match status" value="1"/>
</dbReference>
<dbReference type="EMBL" id="BJVC01000002">
    <property type="protein sequence ID" value="GEL02223.1"/>
    <property type="molecule type" value="Genomic_DNA"/>
</dbReference>
<evidence type="ECO:0000313" key="4">
    <source>
        <dbReference type="EMBL" id="GEL02223.1"/>
    </source>
</evidence>
<dbReference type="PANTHER" id="PTHR48081">
    <property type="entry name" value="AB HYDROLASE SUPERFAMILY PROTEIN C4A8.06C"/>
    <property type="match status" value="1"/>
</dbReference>